<evidence type="ECO:0000313" key="2">
    <source>
        <dbReference type="Proteomes" id="UP000001299"/>
    </source>
</evidence>
<dbReference type="AlphaFoldDB" id="E0S0S3"/>
<protein>
    <submittedName>
        <fullName evidence="1">Uncharacterized protein</fullName>
    </submittedName>
</protein>
<reference evidence="1 2" key="1">
    <citation type="journal article" date="2010" name="PLoS ONE">
        <title>The glycobiome of the rumen bacterium Butyrivibrio proteoclasticus B316(T) highlights adaptation to a polysaccharide-rich environment.</title>
        <authorList>
            <person name="Kelly W.J."/>
            <person name="Leahy S.C."/>
            <person name="Altermann E."/>
            <person name="Yeoman C.J."/>
            <person name="Dunne J.C."/>
            <person name="Kong Z."/>
            <person name="Pacheco D.M."/>
            <person name="Li D."/>
            <person name="Noel S.J."/>
            <person name="Moon C.D."/>
            <person name="Cookson A.L."/>
            <person name="Attwood G.T."/>
        </authorList>
    </citation>
    <scope>NUCLEOTIDE SEQUENCE [LARGE SCALE GENOMIC DNA]</scope>
    <source>
        <strain evidence="2">ATCC 51982 / DSM 14932 / B316</strain>
    </source>
</reference>
<dbReference type="eggNOG" id="ENOG5033V85">
    <property type="taxonomic scope" value="Bacteria"/>
</dbReference>
<proteinExistence type="predicted"/>
<organism evidence="1 2">
    <name type="scientific">Butyrivibrio proteoclasticus (strain ATCC 51982 / DSM 14932 / B316)</name>
    <name type="common">Clostridium proteoclasticum</name>
    <dbReference type="NCBI Taxonomy" id="515622"/>
    <lineage>
        <taxon>Bacteria</taxon>
        <taxon>Bacillati</taxon>
        <taxon>Bacillota</taxon>
        <taxon>Clostridia</taxon>
        <taxon>Lachnospirales</taxon>
        <taxon>Lachnospiraceae</taxon>
        <taxon>Butyrivibrio</taxon>
    </lineage>
</organism>
<dbReference type="HOGENOM" id="CLU_1076384_0_0_9"/>
<sequence>MKSVRAFGRKRLADTVYSKEEYELEELLGQLLSEAGKVGSVSDNPFLEEIYKYSEWIRYDEYTAYVFLMRDALLPYIYFRSKNRDNLYPWLISRKFLREITEIDDMDDDIRIPLYGALEKGHVSYDRYFPFCREEILEALDEYPELKKILSDMLGTIKQNRIVVIESGYMGTIPMMLAALDSRVNFRLFTTAPFLYDTYQDKIFCRRYEDIRKFETMYSQDLFMQYSSWRDGKFYVNITTDDIVREQSLTEIKMFLKG</sequence>
<dbReference type="KEGG" id="bpb:bpr_I0652"/>
<gene>
    <name evidence="1" type="ordered locus">bpr_I0652</name>
</gene>
<dbReference type="Proteomes" id="UP000001299">
    <property type="component" value="Chromosome 1"/>
</dbReference>
<dbReference type="EMBL" id="CP001810">
    <property type="protein sequence ID" value="ADL33398.1"/>
    <property type="molecule type" value="Genomic_DNA"/>
</dbReference>
<keyword evidence="2" id="KW-1185">Reference proteome</keyword>
<name>E0S0S3_BUTPB</name>
<accession>E0S0S3</accession>
<evidence type="ECO:0000313" key="1">
    <source>
        <dbReference type="EMBL" id="ADL33398.1"/>
    </source>
</evidence>
<dbReference type="STRING" id="515622.bpr_I0652"/>